<keyword evidence="7" id="KW-1185">Reference proteome</keyword>
<dbReference type="SUPFAM" id="SSF52540">
    <property type="entry name" value="P-loop containing nucleoside triphosphate hydrolases"/>
    <property type="match status" value="1"/>
</dbReference>
<dbReference type="STRING" id="159449.B4N89_13585"/>
<dbReference type="PANTHER" id="PTHR11070">
    <property type="entry name" value="UVRD / RECB / PCRA DNA HELICASE FAMILY MEMBER"/>
    <property type="match status" value="1"/>
</dbReference>
<keyword evidence="2" id="KW-0378">Hydrolase</keyword>
<keyword evidence="3" id="KW-0347">Helicase</keyword>
<dbReference type="PANTHER" id="PTHR11070:SF30">
    <property type="entry name" value="F-BOX DNA HELICASE 1"/>
    <property type="match status" value="1"/>
</dbReference>
<name>A0A1T3P7U0_9ACTN</name>
<evidence type="ECO:0000313" key="7">
    <source>
        <dbReference type="Proteomes" id="UP000190037"/>
    </source>
</evidence>
<reference evidence="6 7" key="1">
    <citation type="submission" date="2017-03" db="EMBL/GenBank/DDBJ databases">
        <title>Draft genome sequence of Streptomyces scabrisporus NF3, endophyte isolated from Amphipterygium adstringens.</title>
        <authorList>
            <person name="Vazquez M."/>
            <person name="Ceapa C.D."/>
            <person name="Rodriguez Luna D."/>
            <person name="Sanchez Esquivel S."/>
        </authorList>
    </citation>
    <scope>NUCLEOTIDE SEQUENCE [LARGE SCALE GENOMIC DNA]</scope>
    <source>
        <strain evidence="6 7">NF3</strain>
    </source>
</reference>
<feature type="domain" description="UvrD-like helicase ATP-binding" evidence="5">
    <location>
        <begin position="214"/>
        <end position="259"/>
    </location>
</feature>
<keyword evidence="4" id="KW-0067">ATP-binding</keyword>
<gene>
    <name evidence="6" type="ORF">B4N89_13585</name>
</gene>
<evidence type="ECO:0000256" key="3">
    <source>
        <dbReference type="ARBA" id="ARBA00022806"/>
    </source>
</evidence>
<organism evidence="6 7">
    <name type="scientific">Embleya scabrispora</name>
    <dbReference type="NCBI Taxonomy" id="159449"/>
    <lineage>
        <taxon>Bacteria</taxon>
        <taxon>Bacillati</taxon>
        <taxon>Actinomycetota</taxon>
        <taxon>Actinomycetes</taxon>
        <taxon>Kitasatosporales</taxon>
        <taxon>Streptomycetaceae</taxon>
        <taxon>Embleya</taxon>
    </lineage>
</organism>
<dbReference type="GO" id="GO:0000724">
    <property type="term" value="P:double-strand break repair via homologous recombination"/>
    <property type="evidence" value="ECO:0007669"/>
    <property type="project" value="TreeGrafter"/>
</dbReference>
<evidence type="ECO:0000313" key="6">
    <source>
        <dbReference type="EMBL" id="OPC85031.1"/>
    </source>
</evidence>
<dbReference type="GO" id="GO:0005524">
    <property type="term" value="F:ATP binding"/>
    <property type="evidence" value="ECO:0007669"/>
    <property type="project" value="UniProtKB-KW"/>
</dbReference>
<dbReference type="InterPro" id="IPR027417">
    <property type="entry name" value="P-loop_NTPase"/>
</dbReference>
<accession>A0A1T3P7U0</accession>
<dbReference type="GO" id="GO:0043138">
    <property type="term" value="F:3'-5' DNA helicase activity"/>
    <property type="evidence" value="ECO:0007669"/>
    <property type="project" value="TreeGrafter"/>
</dbReference>
<dbReference type="AlphaFoldDB" id="A0A1T3P7U0"/>
<dbReference type="Proteomes" id="UP000190037">
    <property type="component" value="Unassembled WGS sequence"/>
</dbReference>
<dbReference type="GO" id="GO:0016787">
    <property type="term" value="F:hydrolase activity"/>
    <property type="evidence" value="ECO:0007669"/>
    <property type="project" value="UniProtKB-KW"/>
</dbReference>
<dbReference type="OrthoDB" id="5318045at2"/>
<evidence type="ECO:0000256" key="1">
    <source>
        <dbReference type="ARBA" id="ARBA00022741"/>
    </source>
</evidence>
<protein>
    <recommendedName>
        <fullName evidence="5">UvrD-like helicase ATP-binding domain-containing protein</fullName>
    </recommendedName>
</protein>
<keyword evidence="1" id="KW-0547">Nucleotide-binding</keyword>
<dbReference type="EMBL" id="MWQN01000001">
    <property type="protein sequence ID" value="OPC85031.1"/>
    <property type="molecule type" value="Genomic_DNA"/>
</dbReference>
<dbReference type="GO" id="GO:0031297">
    <property type="term" value="P:replication fork processing"/>
    <property type="evidence" value="ECO:0007669"/>
    <property type="project" value="TreeGrafter"/>
</dbReference>
<evidence type="ECO:0000259" key="5">
    <source>
        <dbReference type="Pfam" id="PF00580"/>
    </source>
</evidence>
<sequence>MDPTPEQAEVIAAYGDGIDLTVQAGAGCGKSTTLKEVARSDRRARMLYIAYNKPIAVDAAKSFPSNATCKTGHSLAYDPRHQARLGIPYQTAHVAAQALGVREILARDLGEDGRSTEAVMADDARVVAMTSKKVMRFALDTVKRWCYSADPEITAAHIPRVDNLTRPDTRTAIARLGLPVARAAWADLMQPDGVLRMEHDHYMKAWALGRPRLAADVVLLDEAQDTNDVLTSVLLDQDHAQRIAVGDSAQAIYAWRGANDALAKFPGDTLTLSQSFRFGVAVAEQANVWLNLISAPLRLVGHEPTASVVGPVDRADAILCRTNAGAVGVVIEALAAGRRVALVGGGGAIKSLAYAALDLLDGKPTDHPDLMGFTNWAQLQEYAAEEAGSLRVLVKLIDDFGAEAMIAAAEALVTEQRADLVVSTAHKAKGREWSRVVLHGDFTPPRPDPSTGLRVLRREYARLAYVSVTRARHALDCAALDWVHDGSIVITD</sequence>
<evidence type="ECO:0000256" key="2">
    <source>
        <dbReference type="ARBA" id="ARBA00022801"/>
    </source>
</evidence>
<dbReference type="Gene3D" id="3.40.50.300">
    <property type="entry name" value="P-loop containing nucleotide triphosphate hydrolases"/>
    <property type="match status" value="2"/>
</dbReference>
<dbReference type="InterPro" id="IPR000212">
    <property type="entry name" value="DNA_helicase_UvrD/REP"/>
</dbReference>
<dbReference type="InterPro" id="IPR014016">
    <property type="entry name" value="UvrD-like_ATP-bd"/>
</dbReference>
<comment type="caution">
    <text evidence="6">The sequence shown here is derived from an EMBL/GenBank/DDBJ whole genome shotgun (WGS) entry which is preliminary data.</text>
</comment>
<evidence type="ECO:0000256" key="4">
    <source>
        <dbReference type="ARBA" id="ARBA00022840"/>
    </source>
</evidence>
<dbReference type="Pfam" id="PF00580">
    <property type="entry name" value="UvrD-helicase"/>
    <property type="match status" value="1"/>
</dbReference>
<proteinExistence type="predicted"/>
<dbReference type="GO" id="GO:0003677">
    <property type="term" value="F:DNA binding"/>
    <property type="evidence" value="ECO:0007669"/>
    <property type="project" value="InterPro"/>
</dbReference>